<dbReference type="RefSeq" id="WP_146507180.1">
    <property type="nucleotide sequence ID" value="NZ_SIHI01000001.1"/>
</dbReference>
<dbReference type="HAMAP" id="MF_00236">
    <property type="entry name" value="TatA_E"/>
    <property type="match status" value="1"/>
</dbReference>
<comment type="subcellular location">
    <subcellularLocation>
        <location evidence="1 9">Cell membrane</location>
        <topology evidence="1 9">Single-pass membrane protein</topology>
    </subcellularLocation>
</comment>
<dbReference type="PANTHER" id="PTHR42982:SF1">
    <property type="entry name" value="SEC-INDEPENDENT PROTEIN TRANSLOCASE PROTEIN TATA"/>
    <property type="match status" value="1"/>
</dbReference>
<evidence type="ECO:0000256" key="2">
    <source>
        <dbReference type="ARBA" id="ARBA00022448"/>
    </source>
</evidence>
<feature type="region of interest" description="Disordered" evidence="10">
    <location>
        <begin position="40"/>
        <end position="60"/>
    </location>
</feature>
<evidence type="ECO:0000256" key="10">
    <source>
        <dbReference type="SAM" id="MobiDB-lite"/>
    </source>
</evidence>
<comment type="caution">
    <text evidence="11">The sequence shown here is derived from an EMBL/GenBank/DDBJ whole genome shotgun (WGS) entry which is preliminary data.</text>
</comment>
<dbReference type="GO" id="GO:0033281">
    <property type="term" value="C:TAT protein transport complex"/>
    <property type="evidence" value="ECO:0007669"/>
    <property type="project" value="UniProtKB-UniRule"/>
</dbReference>
<gene>
    <name evidence="9" type="primary">tatA</name>
    <name evidence="11" type="ORF">KOR42_06980</name>
</gene>
<feature type="compositionally biased region" description="Polar residues" evidence="10">
    <location>
        <begin position="51"/>
        <end position="60"/>
    </location>
</feature>
<dbReference type="AlphaFoldDB" id="A0A5C5X3G4"/>
<evidence type="ECO:0000256" key="1">
    <source>
        <dbReference type="ARBA" id="ARBA00004162"/>
    </source>
</evidence>
<proteinExistence type="inferred from homology"/>
<evidence type="ECO:0000256" key="4">
    <source>
        <dbReference type="ARBA" id="ARBA00022692"/>
    </source>
</evidence>
<keyword evidence="6 9" id="KW-1133">Transmembrane helix</keyword>
<protein>
    <recommendedName>
        <fullName evidence="9">Sec-independent protein translocase protein TatA</fullName>
    </recommendedName>
</protein>
<dbReference type="InterPro" id="IPR006312">
    <property type="entry name" value="TatA/E"/>
</dbReference>
<evidence type="ECO:0000256" key="3">
    <source>
        <dbReference type="ARBA" id="ARBA00022475"/>
    </source>
</evidence>
<keyword evidence="8 9" id="KW-0472">Membrane</keyword>
<comment type="function">
    <text evidence="9">Part of the twin-arginine translocation (Tat) system that transports large folded proteins containing a characteristic twin-arginine motif in their signal peptide across membranes. TatA could form the protein-conducting channel of the Tat system.</text>
</comment>
<keyword evidence="3 9" id="KW-1003">Cell membrane</keyword>
<accession>A0A5C5X3G4</accession>
<dbReference type="Pfam" id="PF02416">
    <property type="entry name" value="TatA_B_E"/>
    <property type="match status" value="1"/>
</dbReference>
<dbReference type="GO" id="GO:0008320">
    <property type="term" value="F:protein transmembrane transporter activity"/>
    <property type="evidence" value="ECO:0007669"/>
    <property type="project" value="UniProtKB-UniRule"/>
</dbReference>
<dbReference type="EMBL" id="SIHI01000001">
    <property type="protein sequence ID" value="TWT57338.1"/>
    <property type="molecule type" value="Genomic_DNA"/>
</dbReference>
<keyword evidence="12" id="KW-1185">Reference proteome</keyword>
<organism evidence="11 12">
    <name type="scientific">Thalassoglobus neptunius</name>
    <dbReference type="NCBI Taxonomy" id="1938619"/>
    <lineage>
        <taxon>Bacteria</taxon>
        <taxon>Pseudomonadati</taxon>
        <taxon>Planctomycetota</taxon>
        <taxon>Planctomycetia</taxon>
        <taxon>Planctomycetales</taxon>
        <taxon>Planctomycetaceae</taxon>
        <taxon>Thalassoglobus</taxon>
    </lineage>
</organism>
<dbReference type="OrthoDB" id="290425at2"/>
<comment type="subunit">
    <text evidence="9">Forms a complex with TatC.</text>
</comment>
<sequence length="60" mass="6557">MFGLGTPELIVLAVIVLLLFGSRLPSAMRSLGMSVNSFKKGMKETDEEESPNNLDSKQND</sequence>
<reference evidence="11 12" key="1">
    <citation type="submission" date="2019-02" db="EMBL/GenBank/DDBJ databases">
        <title>Deep-cultivation of Planctomycetes and their phenomic and genomic characterization uncovers novel biology.</title>
        <authorList>
            <person name="Wiegand S."/>
            <person name="Jogler M."/>
            <person name="Boedeker C."/>
            <person name="Pinto D."/>
            <person name="Vollmers J."/>
            <person name="Rivas-Marin E."/>
            <person name="Kohn T."/>
            <person name="Peeters S.H."/>
            <person name="Heuer A."/>
            <person name="Rast P."/>
            <person name="Oberbeckmann S."/>
            <person name="Bunk B."/>
            <person name="Jeske O."/>
            <person name="Meyerdierks A."/>
            <person name="Storesund J.E."/>
            <person name="Kallscheuer N."/>
            <person name="Luecker S."/>
            <person name="Lage O.M."/>
            <person name="Pohl T."/>
            <person name="Merkel B.J."/>
            <person name="Hornburger P."/>
            <person name="Mueller R.-W."/>
            <person name="Bruemmer F."/>
            <person name="Labrenz M."/>
            <person name="Spormann A.M."/>
            <person name="Op Den Camp H."/>
            <person name="Overmann J."/>
            <person name="Amann R."/>
            <person name="Jetten M.S.M."/>
            <person name="Mascher T."/>
            <person name="Medema M.H."/>
            <person name="Devos D.P."/>
            <person name="Kaster A.-K."/>
            <person name="Ovreas L."/>
            <person name="Rohde M."/>
            <person name="Galperin M.Y."/>
            <person name="Jogler C."/>
        </authorList>
    </citation>
    <scope>NUCLEOTIDE SEQUENCE [LARGE SCALE GENOMIC DNA]</scope>
    <source>
        <strain evidence="11 12">KOR42</strain>
    </source>
</reference>
<evidence type="ECO:0000256" key="6">
    <source>
        <dbReference type="ARBA" id="ARBA00022989"/>
    </source>
</evidence>
<comment type="similarity">
    <text evidence="9">Belongs to the TatA/E family.</text>
</comment>
<evidence type="ECO:0000313" key="12">
    <source>
        <dbReference type="Proteomes" id="UP000317243"/>
    </source>
</evidence>
<name>A0A5C5X3G4_9PLAN</name>
<keyword evidence="7 9" id="KW-0811">Translocation</keyword>
<evidence type="ECO:0000256" key="9">
    <source>
        <dbReference type="HAMAP-Rule" id="MF_00236"/>
    </source>
</evidence>
<dbReference type="InterPro" id="IPR003369">
    <property type="entry name" value="TatA/B/E"/>
</dbReference>
<dbReference type="GO" id="GO:0043953">
    <property type="term" value="P:protein transport by the Tat complex"/>
    <property type="evidence" value="ECO:0007669"/>
    <property type="project" value="UniProtKB-UniRule"/>
</dbReference>
<evidence type="ECO:0000256" key="8">
    <source>
        <dbReference type="ARBA" id="ARBA00023136"/>
    </source>
</evidence>
<evidence type="ECO:0000313" key="11">
    <source>
        <dbReference type="EMBL" id="TWT57338.1"/>
    </source>
</evidence>
<keyword evidence="5 9" id="KW-0653">Protein transport</keyword>
<keyword evidence="4 9" id="KW-0812">Transmembrane</keyword>
<dbReference type="PANTHER" id="PTHR42982">
    <property type="entry name" value="SEC-INDEPENDENT PROTEIN TRANSLOCASE PROTEIN TATA"/>
    <property type="match status" value="1"/>
</dbReference>
<evidence type="ECO:0000256" key="5">
    <source>
        <dbReference type="ARBA" id="ARBA00022927"/>
    </source>
</evidence>
<evidence type="ECO:0000256" key="7">
    <source>
        <dbReference type="ARBA" id="ARBA00023010"/>
    </source>
</evidence>
<dbReference type="Gene3D" id="1.20.5.3310">
    <property type="match status" value="1"/>
</dbReference>
<dbReference type="Proteomes" id="UP000317243">
    <property type="component" value="Unassembled WGS sequence"/>
</dbReference>
<keyword evidence="2 9" id="KW-0813">Transport</keyword>